<dbReference type="HOGENOM" id="CLU_118521_0_0_4"/>
<accession>V8QWX8</accession>
<dbReference type="Pfam" id="PF13501">
    <property type="entry name" value="SoxY"/>
    <property type="match status" value="1"/>
</dbReference>
<dbReference type="InterPro" id="IPR032711">
    <property type="entry name" value="SoxY"/>
</dbReference>
<proteinExistence type="predicted"/>
<protein>
    <submittedName>
        <fullName evidence="3">Sulfur oxidation protein SoxY</fullName>
    </submittedName>
</protein>
<dbReference type="NCBIfam" id="TIGR04488">
    <property type="entry name" value="SoxY_true_GGCGG"/>
    <property type="match status" value="1"/>
</dbReference>
<dbReference type="InterPro" id="IPR016568">
    <property type="entry name" value="Sulphur_oxidation_SoxY"/>
</dbReference>
<evidence type="ECO:0000259" key="2">
    <source>
        <dbReference type="Pfam" id="PF13501"/>
    </source>
</evidence>
<dbReference type="STRING" id="1424334.W822_04615"/>
<feature type="signal peptide" evidence="1">
    <location>
        <begin position="1"/>
        <end position="31"/>
    </location>
</feature>
<dbReference type="InterPro" id="IPR038162">
    <property type="entry name" value="SoxY_sf"/>
</dbReference>
<keyword evidence="4" id="KW-1185">Reference proteome</keyword>
<dbReference type="PROSITE" id="PS51318">
    <property type="entry name" value="TAT"/>
    <property type="match status" value="1"/>
</dbReference>
<dbReference type="AlphaFoldDB" id="V8QWX8"/>
<evidence type="ECO:0000256" key="1">
    <source>
        <dbReference type="SAM" id="SignalP"/>
    </source>
</evidence>
<reference evidence="3 4" key="1">
    <citation type="journal article" date="2014" name="Genome Announc.">
        <title>Draft Genome Sequence of Advenella kashmirensis Strain W13003, a Polycyclic Aromatic Hydrocarbon-Degrading Bacterium.</title>
        <authorList>
            <person name="Wang X."/>
            <person name="Jin D."/>
            <person name="Zhou L."/>
            <person name="Wu L."/>
            <person name="An W."/>
            <person name="Zhao L."/>
        </authorList>
    </citation>
    <scope>NUCLEOTIDE SEQUENCE [LARGE SCALE GENOMIC DNA]</scope>
    <source>
        <strain evidence="3 4">W13003</strain>
    </source>
</reference>
<organism evidence="3 4">
    <name type="scientific">Advenella kashmirensis W13003</name>
    <dbReference type="NCBI Taxonomy" id="1424334"/>
    <lineage>
        <taxon>Bacteria</taxon>
        <taxon>Pseudomonadati</taxon>
        <taxon>Pseudomonadota</taxon>
        <taxon>Betaproteobacteria</taxon>
        <taxon>Burkholderiales</taxon>
        <taxon>Alcaligenaceae</taxon>
    </lineage>
</organism>
<sequence length="155" mass="16616">MDIRRRNFLQAGAVLSFAVMTGVLTTQEAFAAEAQWNKELFEATDNEGVFKALGANTPENSEKVKLVAPDIAENGAVVPIALSTDLENVTMMAFLIPENPNTMTGMFTIPEGTEANIATRVKMAKTSDIFGLVKAGDKYYLAHKEVKVTLGGCGG</sequence>
<dbReference type="eggNOG" id="COG5501">
    <property type="taxonomic scope" value="Bacteria"/>
</dbReference>
<dbReference type="OrthoDB" id="9798154at2"/>
<evidence type="ECO:0000313" key="3">
    <source>
        <dbReference type="EMBL" id="ETF04436.1"/>
    </source>
</evidence>
<gene>
    <name evidence="3" type="ORF">W822_04615</name>
</gene>
<feature type="chain" id="PRO_5004773134" evidence="1">
    <location>
        <begin position="32"/>
        <end position="155"/>
    </location>
</feature>
<dbReference type="InterPro" id="IPR006311">
    <property type="entry name" value="TAT_signal"/>
</dbReference>
<dbReference type="Proteomes" id="UP000018733">
    <property type="component" value="Unassembled WGS sequence"/>
</dbReference>
<dbReference type="Gene3D" id="2.60.40.2470">
    <property type="entry name" value="SoxY domain"/>
    <property type="match status" value="1"/>
</dbReference>
<keyword evidence="1" id="KW-0732">Signal</keyword>
<dbReference type="EMBL" id="AYXT01000001">
    <property type="protein sequence ID" value="ETF04436.1"/>
    <property type="molecule type" value="Genomic_DNA"/>
</dbReference>
<dbReference type="PIRSF" id="PIRSF010312">
    <property type="entry name" value="Sulphur_oxidation_SoxY"/>
    <property type="match status" value="1"/>
</dbReference>
<name>V8QWX8_9BURK</name>
<dbReference type="PATRIC" id="fig|1424334.3.peg.935"/>
<comment type="caution">
    <text evidence="3">The sequence shown here is derived from an EMBL/GenBank/DDBJ whole genome shotgun (WGS) entry which is preliminary data.</text>
</comment>
<feature type="domain" description="Ig-like SoxY" evidence="2">
    <location>
        <begin position="52"/>
        <end position="153"/>
    </location>
</feature>
<evidence type="ECO:0000313" key="4">
    <source>
        <dbReference type="Proteomes" id="UP000018733"/>
    </source>
</evidence>